<evidence type="ECO:0000256" key="3">
    <source>
        <dbReference type="ARBA" id="ARBA00022692"/>
    </source>
</evidence>
<evidence type="ECO:0000256" key="1">
    <source>
        <dbReference type="ARBA" id="ARBA00004141"/>
    </source>
</evidence>
<organism evidence="9">
    <name type="scientific">marine metagenome</name>
    <dbReference type="NCBI Taxonomy" id="408172"/>
    <lineage>
        <taxon>unclassified sequences</taxon>
        <taxon>metagenomes</taxon>
        <taxon>ecological metagenomes</taxon>
    </lineage>
</organism>
<keyword evidence="4" id="KW-0677">Repeat</keyword>
<feature type="transmembrane region" description="Helical" evidence="7">
    <location>
        <begin position="91"/>
        <end position="115"/>
    </location>
</feature>
<dbReference type="GO" id="GO:0005886">
    <property type="term" value="C:plasma membrane"/>
    <property type="evidence" value="ECO:0007669"/>
    <property type="project" value="TreeGrafter"/>
</dbReference>
<keyword evidence="6 7" id="KW-0472">Membrane</keyword>
<protein>
    <recommendedName>
        <fullName evidence="8">Citrate transporter-like domain-containing protein</fullName>
    </recommendedName>
</protein>
<comment type="subcellular location">
    <subcellularLocation>
        <location evidence="1">Membrane</location>
        <topology evidence="1">Multi-pass membrane protein</topology>
    </subcellularLocation>
</comment>
<feature type="non-terminal residue" evidence="9">
    <location>
        <position position="1"/>
    </location>
</feature>
<evidence type="ECO:0000256" key="2">
    <source>
        <dbReference type="ARBA" id="ARBA00022448"/>
    </source>
</evidence>
<dbReference type="PANTHER" id="PTHR43652:SF2">
    <property type="entry name" value="BASIC AMINO ACID ANTIPORTER YFCC-RELATED"/>
    <property type="match status" value="1"/>
</dbReference>
<evidence type="ECO:0000256" key="5">
    <source>
        <dbReference type="ARBA" id="ARBA00022989"/>
    </source>
</evidence>
<dbReference type="PANTHER" id="PTHR43652">
    <property type="entry name" value="BASIC AMINO ACID ANTIPORTER YFCC-RELATED"/>
    <property type="match status" value="1"/>
</dbReference>
<feature type="transmembrane region" description="Helical" evidence="7">
    <location>
        <begin position="207"/>
        <end position="230"/>
    </location>
</feature>
<dbReference type="GO" id="GO:0055085">
    <property type="term" value="P:transmembrane transport"/>
    <property type="evidence" value="ECO:0007669"/>
    <property type="project" value="InterPro"/>
</dbReference>
<name>A0A382NLR0_9ZZZZ</name>
<sequence>QTGDVLLVAGRRRDIRSLRANRDVVLMQWSESELPSYNHARRASLIFIAVVGIAATGILPIVATAVAGAALMVLSGSLNVRQAARAIDRQIILVGGAALALNAALSATGGGGYIAGGLIDALDGASATVMLSGFFLLVAIFTNLLSNNACAVLFTPIGINIALGLGIDPVIFVVAVILAANCSFASPIGYVTNLLVMTPGRYRFSDFVRAGSPLVLLLWVGFSLFAPWYYGLW</sequence>
<dbReference type="AlphaFoldDB" id="A0A382NLR0"/>
<reference evidence="9" key="1">
    <citation type="submission" date="2018-05" db="EMBL/GenBank/DDBJ databases">
        <authorList>
            <person name="Lanie J.A."/>
            <person name="Ng W.-L."/>
            <person name="Kazmierczak K.M."/>
            <person name="Andrzejewski T.M."/>
            <person name="Davidsen T.M."/>
            <person name="Wayne K.J."/>
            <person name="Tettelin H."/>
            <person name="Glass J.I."/>
            <person name="Rusch D."/>
            <person name="Podicherti R."/>
            <person name="Tsui H.-C.T."/>
            <person name="Winkler M.E."/>
        </authorList>
    </citation>
    <scope>NUCLEOTIDE SEQUENCE</scope>
</reference>
<dbReference type="EMBL" id="UINC01100966">
    <property type="protein sequence ID" value="SVC61428.1"/>
    <property type="molecule type" value="Genomic_DNA"/>
</dbReference>
<keyword evidence="5 7" id="KW-1133">Transmembrane helix</keyword>
<proteinExistence type="predicted"/>
<accession>A0A382NLR0</accession>
<evidence type="ECO:0000256" key="4">
    <source>
        <dbReference type="ARBA" id="ARBA00022737"/>
    </source>
</evidence>
<evidence type="ECO:0000313" key="9">
    <source>
        <dbReference type="EMBL" id="SVC61428.1"/>
    </source>
</evidence>
<keyword evidence="2" id="KW-0813">Transport</keyword>
<evidence type="ECO:0000259" key="8">
    <source>
        <dbReference type="Pfam" id="PF03600"/>
    </source>
</evidence>
<dbReference type="InterPro" id="IPR004680">
    <property type="entry name" value="Cit_transptr-like_dom"/>
</dbReference>
<evidence type="ECO:0000256" key="7">
    <source>
        <dbReference type="SAM" id="Phobius"/>
    </source>
</evidence>
<feature type="domain" description="Citrate transporter-like" evidence="8">
    <location>
        <begin position="35"/>
        <end position="176"/>
    </location>
</feature>
<feature type="transmembrane region" description="Helical" evidence="7">
    <location>
        <begin position="45"/>
        <end position="71"/>
    </location>
</feature>
<evidence type="ECO:0000256" key="6">
    <source>
        <dbReference type="ARBA" id="ARBA00023136"/>
    </source>
</evidence>
<dbReference type="Pfam" id="PF03600">
    <property type="entry name" value="CitMHS"/>
    <property type="match status" value="1"/>
</dbReference>
<dbReference type="InterPro" id="IPR051679">
    <property type="entry name" value="DASS-Related_Transporters"/>
</dbReference>
<keyword evidence="3 7" id="KW-0812">Transmembrane</keyword>
<feature type="transmembrane region" description="Helical" evidence="7">
    <location>
        <begin position="121"/>
        <end position="141"/>
    </location>
</feature>
<gene>
    <name evidence="9" type="ORF">METZ01_LOCUS314282</name>
</gene>